<proteinExistence type="predicted"/>
<evidence type="ECO:0000313" key="1">
    <source>
        <dbReference type="EMBL" id="KAA2262984.1"/>
    </source>
</evidence>
<dbReference type="OrthoDB" id="3696261at2"/>
<comment type="caution">
    <text evidence="1">The sequence shown here is derived from an EMBL/GenBank/DDBJ whole genome shotgun (WGS) entry which is preliminary data.</text>
</comment>
<evidence type="ECO:0000313" key="2">
    <source>
        <dbReference type="Proteomes" id="UP000323454"/>
    </source>
</evidence>
<reference evidence="1 2" key="1">
    <citation type="submission" date="2019-09" db="EMBL/GenBank/DDBJ databases">
        <title>Goodfellowia gen. nov., a new genus of the Pseudonocardineae related to Actinoalloteichus, containing Goodfellowia coeruleoviolacea gen. nov., comb. nov. gen. nov., comb. nov.</title>
        <authorList>
            <person name="Labeda D."/>
        </authorList>
    </citation>
    <scope>NUCLEOTIDE SEQUENCE [LARGE SCALE GENOMIC DNA]</scope>
    <source>
        <strain evidence="1 2">AN110305</strain>
    </source>
</reference>
<sequence length="89" mass="9608">MSDGNVRNLPRREWLLRCNDADNGLAICSVLAEAGEVVICGTNDLPMLRLPEGYLAAFHTGLTEAMAVAEQDLRNTRAARTKIANSPPA</sequence>
<reference evidence="1 2" key="2">
    <citation type="submission" date="2019-09" db="EMBL/GenBank/DDBJ databases">
        <authorList>
            <person name="Jin C."/>
        </authorList>
    </citation>
    <scope>NUCLEOTIDE SEQUENCE [LARGE SCALE GENOMIC DNA]</scope>
    <source>
        <strain evidence="1 2">AN110305</strain>
    </source>
</reference>
<gene>
    <name evidence="1" type="ORF">F0L68_11020</name>
</gene>
<organism evidence="1 2">
    <name type="scientific">Solihabitans fulvus</name>
    <dbReference type="NCBI Taxonomy" id="1892852"/>
    <lineage>
        <taxon>Bacteria</taxon>
        <taxon>Bacillati</taxon>
        <taxon>Actinomycetota</taxon>
        <taxon>Actinomycetes</taxon>
        <taxon>Pseudonocardiales</taxon>
        <taxon>Pseudonocardiaceae</taxon>
        <taxon>Solihabitans</taxon>
    </lineage>
</organism>
<dbReference type="EMBL" id="VUOB01000019">
    <property type="protein sequence ID" value="KAA2262984.1"/>
    <property type="molecule type" value="Genomic_DNA"/>
</dbReference>
<protein>
    <submittedName>
        <fullName evidence="1">Uncharacterized protein</fullName>
    </submittedName>
</protein>
<dbReference type="AlphaFoldDB" id="A0A5B2XIG1"/>
<accession>A0A5B2XIG1</accession>
<name>A0A5B2XIG1_9PSEU</name>
<keyword evidence="2" id="KW-1185">Reference proteome</keyword>
<dbReference type="RefSeq" id="WP_149849406.1">
    <property type="nucleotide sequence ID" value="NZ_VUOB01000019.1"/>
</dbReference>
<dbReference type="Proteomes" id="UP000323454">
    <property type="component" value="Unassembled WGS sequence"/>
</dbReference>